<keyword evidence="3" id="KW-1133">Transmembrane helix</keyword>
<dbReference type="AlphaFoldDB" id="A0A5J9WRK9"/>
<reference evidence="4 5" key="1">
    <citation type="journal article" date="2019" name="Sci. Rep.">
        <title>A high-quality genome of Eragrostis curvula grass provides insights into Poaceae evolution and supports new strategies to enhance forage quality.</title>
        <authorList>
            <person name="Carballo J."/>
            <person name="Santos B.A.C.M."/>
            <person name="Zappacosta D."/>
            <person name="Garbus I."/>
            <person name="Selva J.P."/>
            <person name="Gallo C.A."/>
            <person name="Diaz A."/>
            <person name="Albertini E."/>
            <person name="Caccamo M."/>
            <person name="Echenique V."/>
        </authorList>
    </citation>
    <scope>NUCLEOTIDE SEQUENCE [LARGE SCALE GENOMIC DNA]</scope>
    <source>
        <strain evidence="5">cv. Victoria</strain>
        <tissue evidence="4">Leaf</tissue>
    </source>
</reference>
<dbReference type="OrthoDB" id="10360670at2759"/>
<dbReference type="Proteomes" id="UP000324897">
    <property type="component" value="Chromosome 6"/>
</dbReference>
<evidence type="ECO:0000256" key="3">
    <source>
        <dbReference type="SAM" id="Phobius"/>
    </source>
</evidence>
<gene>
    <name evidence="4" type="ORF">EJB05_01944</name>
</gene>
<evidence type="ECO:0000313" key="5">
    <source>
        <dbReference type="Proteomes" id="UP000324897"/>
    </source>
</evidence>
<evidence type="ECO:0000256" key="2">
    <source>
        <dbReference type="SAM" id="MobiDB-lite"/>
    </source>
</evidence>
<keyword evidence="3" id="KW-0812">Transmembrane</keyword>
<accession>A0A5J9WRK9</accession>
<comment type="caution">
    <text evidence="4">The sequence shown here is derived from an EMBL/GenBank/DDBJ whole genome shotgun (WGS) entry which is preliminary data.</text>
</comment>
<keyword evidence="1" id="KW-0175">Coiled coil</keyword>
<keyword evidence="3" id="KW-0472">Membrane</keyword>
<evidence type="ECO:0000313" key="4">
    <source>
        <dbReference type="EMBL" id="TVU50567.1"/>
    </source>
</evidence>
<evidence type="ECO:0000256" key="1">
    <source>
        <dbReference type="SAM" id="Coils"/>
    </source>
</evidence>
<keyword evidence="5" id="KW-1185">Reference proteome</keyword>
<dbReference type="EMBL" id="RWGY01000002">
    <property type="protein sequence ID" value="TVU50567.1"/>
    <property type="molecule type" value="Genomic_DNA"/>
</dbReference>
<dbReference type="Gramene" id="TVU50567">
    <property type="protein sequence ID" value="TVU50567"/>
    <property type="gene ID" value="EJB05_01944"/>
</dbReference>
<protein>
    <submittedName>
        <fullName evidence="4">Uncharacterized protein</fullName>
    </submittedName>
</protein>
<feature type="non-terminal residue" evidence="4">
    <location>
        <position position="1"/>
    </location>
</feature>
<feature type="region of interest" description="Disordered" evidence="2">
    <location>
        <begin position="267"/>
        <end position="291"/>
    </location>
</feature>
<sequence>MAAAAVRLLLRRRAALPAAPRAQASPPPMPSLLRHHSSKPHHFLQAATAAVGSLQDKCCFQSSQPNVPSLKRNYSSKARQCCNAVKYTEIIMMMWFVNGVVKDLLKRAKMLKEISARIGKAGELLDAGLDDEAYAMYEKGLDDSLKVIAVYEKDLDDLAKGFGNIKGIIPLDTLEQLRTDCKEIEKSVKSMRQNLKKLSTAKQNLKFWQKINKWLNYVNVGLGASACVLLAALLRPLFPGPYSKLPSFLPAAAGALAGLPDMRRAQASPAPMPSLLRHHSSKPHQSPQAATSSVANLKDKCRFESSQANLPSLMRSYSSKAEQCCDTASYSETEVMQWFLSEVVKDIEKRSEMLSEINEKLKKVTELRDAGLEDESDAMFEDALDDTLKVFAVLEKDLDDLAKIFRSLNWIVSLDSLEKYQMTFKEFEKSLRSNRQKLKELSIAKETLKIWENNYKLLSKYVGVSSCVLLALLIFVGVFLA</sequence>
<organism evidence="4 5">
    <name type="scientific">Eragrostis curvula</name>
    <name type="common">weeping love grass</name>
    <dbReference type="NCBI Taxonomy" id="38414"/>
    <lineage>
        <taxon>Eukaryota</taxon>
        <taxon>Viridiplantae</taxon>
        <taxon>Streptophyta</taxon>
        <taxon>Embryophyta</taxon>
        <taxon>Tracheophyta</taxon>
        <taxon>Spermatophyta</taxon>
        <taxon>Magnoliopsida</taxon>
        <taxon>Liliopsida</taxon>
        <taxon>Poales</taxon>
        <taxon>Poaceae</taxon>
        <taxon>PACMAD clade</taxon>
        <taxon>Chloridoideae</taxon>
        <taxon>Eragrostideae</taxon>
        <taxon>Eragrostidinae</taxon>
        <taxon>Eragrostis</taxon>
    </lineage>
</organism>
<name>A0A5J9WRK9_9POAL</name>
<feature type="transmembrane region" description="Helical" evidence="3">
    <location>
        <begin position="461"/>
        <end position="480"/>
    </location>
</feature>
<feature type="coiled-coil region" evidence="1">
    <location>
        <begin position="174"/>
        <end position="201"/>
    </location>
</feature>
<proteinExistence type="predicted"/>